<protein>
    <recommendedName>
        <fullName evidence="9">C2H2-type domain-containing protein</fullName>
    </recommendedName>
</protein>
<keyword evidence="4" id="KW-0677">Repeat</keyword>
<reference evidence="10" key="1">
    <citation type="journal article" date="2024" name="Gigascience">
        <title>Chromosome-level genome of the poultry shaft louse Menopon gallinae provides insight into the host-switching and adaptive evolution of parasitic lice.</title>
        <authorList>
            <person name="Xu Y."/>
            <person name="Ma L."/>
            <person name="Liu S."/>
            <person name="Liang Y."/>
            <person name="Liu Q."/>
            <person name="He Z."/>
            <person name="Tian L."/>
            <person name="Duan Y."/>
            <person name="Cai W."/>
            <person name="Li H."/>
            <person name="Song F."/>
        </authorList>
    </citation>
    <scope>NUCLEOTIDE SEQUENCE</scope>
    <source>
        <strain evidence="10">Cailab_2023a</strain>
    </source>
</reference>
<feature type="domain" description="C2H2-type" evidence="9">
    <location>
        <begin position="36"/>
        <end position="66"/>
    </location>
</feature>
<evidence type="ECO:0000256" key="3">
    <source>
        <dbReference type="ARBA" id="ARBA00022723"/>
    </source>
</evidence>
<gene>
    <name evidence="10" type="ORF">PYX00_003139</name>
</gene>
<comment type="subcellular location">
    <subcellularLocation>
        <location evidence="1">Nucleus</location>
    </subcellularLocation>
</comment>
<evidence type="ECO:0000256" key="4">
    <source>
        <dbReference type="ARBA" id="ARBA00022737"/>
    </source>
</evidence>
<evidence type="ECO:0000313" key="10">
    <source>
        <dbReference type="EMBL" id="KAL0275210.1"/>
    </source>
</evidence>
<dbReference type="PROSITE" id="PS50157">
    <property type="entry name" value="ZINC_FINGER_C2H2_2"/>
    <property type="match status" value="8"/>
</dbReference>
<comment type="similarity">
    <text evidence="2">Belongs to the krueppel C2H2-type zinc-finger protein family.</text>
</comment>
<dbReference type="InterPro" id="IPR013087">
    <property type="entry name" value="Znf_C2H2_type"/>
</dbReference>
<dbReference type="FunFam" id="3.30.160.60:FF:001498">
    <property type="entry name" value="Zinc finger protein 404"/>
    <property type="match status" value="1"/>
</dbReference>
<feature type="domain" description="C2H2-type" evidence="9">
    <location>
        <begin position="2"/>
        <end position="25"/>
    </location>
</feature>
<dbReference type="FunFam" id="3.30.160.60:FF:000446">
    <property type="entry name" value="Zinc finger protein"/>
    <property type="match status" value="1"/>
</dbReference>
<dbReference type="PANTHER" id="PTHR24394:SF29">
    <property type="entry name" value="MYONEURIN"/>
    <property type="match status" value="1"/>
</dbReference>
<dbReference type="SUPFAM" id="SSF57667">
    <property type="entry name" value="beta-beta-alpha zinc fingers"/>
    <property type="match status" value="4"/>
</dbReference>
<dbReference type="GO" id="GO:0000981">
    <property type="term" value="F:DNA-binding transcription factor activity, RNA polymerase II-specific"/>
    <property type="evidence" value="ECO:0007669"/>
    <property type="project" value="TreeGrafter"/>
</dbReference>
<evidence type="ECO:0000256" key="6">
    <source>
        <dbReference type="ARBA" id="ARBA00022833"/>
    </source>
</evidence>
<dbReference type="GO" id="GO:0005634">
    <property type="term" value="C:nucleus"/>
    <property type="evidence" value="ECO:0007669"/>
    <property type="project" value="UniProtKB-SubCell"/>
</dbReference>
<organism evidence="10">
    <name type="scientific">Menopon gallinae</name>
    <name type="common">poultry shaft louse</name>
    <dbReference type="NCBI Taxonomy" id="328185"/>
    <lineage>
        <taxon>Eukaryota</taxon>
        <taxon>Metazoa</taxon>
        <taxon>Ecdysozoa</taxon>
        <taxon>Arthropoda</taxon>
        <taxon>Hexapoda</taxon>
        <taxon>Insecta</taxon>
        <taxon>Pterygota</taxon>
        <taxon>Neoptera</taxon>
        <taxon>Paraneoptera</taxon>
        <taxon>Psocodea</taxon>
        <taxon>Troctomorpha</taxon>
        <taxon>Phthiraptera</taxon>
        <taxon>Amblycera</taxon>
        <taxon>Menoponidae</taxon>
        <taxon>Menopon</taxon>
    </lineage>
</organism>
<feature type="domain" description="C2H2-type" evidence="9">
    <location>
        <begin position="91"/>
        <end position="119"/>
    </location>
</feature>
<evidence type="ECO:0000256" key="7">
    <source>
        <dbReference type="ARBA" id="ARBA00023242"/>
    </source>
</evidence>
<keyword evidence="7" id="KW-0539">Nucleus</keyword>
<dbReference type="InterPro" id="IPR036236">
    <property type="entry name" value="Znf_C2H2_sf"/>
</dbReference>
<dbReference type="Pfam" id="PF00096">
    <property type="entry name" value="zf-C2H2"/>
    <property type="match status" value="5"/>
</dbReference>
<dbReference type="FunFam" id="3.30.160.60:FF:002343">
    <property type="entry name" value="Zinc finger protein 33A"/>
    <property type="match status" value="1"/>
</dbReference>
<dbReference type="GO" id="GO:0008270">
    <property type="term" value="F:zinc ion binding"/>
    <property type="evidence" value="ECO:0007669"/>
    <property type="project" value="UniProtKB-KW"/>
</dbReference>
<sequence length="243" mass="28370">MHRCEPCGKSFNARQSLVRHNLNRHGTGTERQKKSHECSVCTEVFARWADLYEHQKSFSHHEKEKCEHCDKYFSRSYMVEHLRNHTGEKPYLCNLCGRSFSQISSFNKHKKLCSNAEKKLKCSFCDRRFYEKYTLMEHERIHTNEKPFICETCGKAFRRKGKLYIHQLSHTNIKPHTCTVCSRSFRQRGHLTEHLRIHSGIKPFTCDVCGAAFTQGHSLKTHKTRHSEVKVAPFVLPKSAGTS</sequence>
<feature type="domain" description="C2H2-type" evidence="9">
    <location>
        <begin position="120"/>
        <end position="147"/>
    </location>
</feature>
<feature type="domain" description="C2H2-type" evidence="9">
    <location>
        <begin position="204"/>
        <end position="231"/>
    </location>
</feature>
<proteinExistence type="inferred from homology"/>
<dbReference type="Gene3D" id="3.30.160.60">
    <property type="entry name" value="Classic Zinc Finger"/>
    <property type="match status" value="7"/>
</dbReference>
<evidence type="ECO:0000256" key="8">
    <source>
        <dbReference type="PROSITE-ProRule" id="PRU00042"/>
    </source>
</evidence>
<feature type="domain" description="C2H2-type" evidence="9">
    <location>
        <begin position="148"/>
        <end position="175"/>
    </location>
</feature>
<evidence type="ECO:0000259" key="9">
    <source>
        <dbReference type="PROSITE" id="PS50157"/>
    </source>
</evidence>
<accession>A0AAW2HYQ6</accession>
<evidence type="ECO:0000256" key="2">
    <source>
        <dbReference type="ARBA" id="ARBA00006991"/>
    </source>
</evidence>
<dbReference type="Pfam" id="PF13912">
    <property type="entry name" value="zf-C2H2_6"/>
    <property type="match status" value="1"/>
</dbReference>
<keyword evidence="3" id="KW-0479">Metal-binding</keyword>
<feature type="domain" description="C2H2-type" evidence="9">
    <location>
        <begin position="176"/>
        <end position="203"/>
    </location>
</feature>
<evidence type="ECO:0000256" key="5">
    <source>
        <dbReference type="ARBA" id="ARBA00022771"/>
    </source>
</evidence>
<comment type="caution">
    <text evidence="10">The sequence shown here is derived from an EMBL/GenBank/DDBJ whole genome shotgun (WGS) entry which is preliminary data.</text>
</comment>
<keyword evidence="5 8" id="KW-0863">Zinc-finger</keyword>
<dbReference type="SMART" id="SM00355">
    <property type="entry name" value="ZnF_C2H2"/>
    <property type="match status" value="8"/>
</dbReference>
<dbReference type="AlphaFoldDB" id="A0AAW2HYQ6"/>
<keyword evidence="6" id="KW-0862">Zinc</keyword>
<name>A0AAW2HYQ6_9NEOP</name>
<dbReference type="FunFam" id="3.30.160.60:FF:000624">
    <property type="entry name" value="zinc finger protein 697"/>
    <property type="match status" value="1"/>
</dbReference>
<dbReference type="EMBL" id="JARGDH010000002">
    <property type="protein sequence ID" value="KAL0275210.1"/>
    <property type="molecule type" value="Genomic_DNA"/>
</dbReference>
<dbReference type="PANTHER" id="PTHR24394">
    <property type="entry name" value="ZINC FINGER PROTEIN"/>
    <property type="match status" value="1"/>
</dbReference>
<feature type="domain" description="C2H2-type" evidence="9">
    <location>
        <begin position="64"/>
        <end position="90"/>
    </location>
</feature>
<dbReference type="PROSITE" id="PS00028">
    <property type="entry name" value="ZINC_FINGER_C2H2_1"/>
    <property type="match status" value="6"/>
</dbReference>
<evidence type="ECO:0000256" key="1">
    <source>
        <dbReference type="ARBA" id="ARBA00004123"/>
    </source>
</evidence>